<gene>
    <name evidence="3" type="ORF">SEV965_LOCUS15904</name>
</gene>
<keyword evidence="2" id="KW-0732">Signal</keyword>
<dbReference type="EMBL" id="CAJNOU010000850">
    <property type="protein sequence ID" value="CAF1101715.1"/>
    <property type="molecule type" value="Genomic_DNA"/>
</dbReference>
<feature type="signal peptide" evidence="2">
    <location>
        <begin position="1"/>
        <end position="21"/>
    </location>
</feature>
<reference evidence="3" key="1">
    <citation type="submission" date="2021-02" db="EMBL/GenBank/DDBJ databases">
        <authorList>
            <person name="Nowell W R."/>
        </authorList>
    </citation>
    <scope>NUCLEOTIDE SEQUENCE</scope>
</reference>
<evidence type="ECO:0000256" key="1">
    <source>
        <dbReference type="SAM" id="Phobius"/>
    </source>
</evidence>
<sequence>MNNHVFQIIIFVFVNFAQIHSHSTFESTSSDITTITSTSDSSISSIMMPTGLTSSTISNSDTTVTSPSSSSYSTIVSTEYDMITNISFKSSHTNCNITCIEQSALSSAPAKNFTLLSVNGTLVDVTPKSGPILVNNTANVTTTTTITTTTTTTTINYAKGESSPGVAAQLGMGLGITIIGILLIGEIIYFYRKYGLNGSMSHSSYELPHFHNRLSI</sequence>
<feature type="transmembrane region" description="Helical" evidence="1">
    <location>
        <begin position="170"/>
        <end position="191"/>
    </location>
</feature>
<name>A0A814P7Z5_9BILA</name>
<evidence type="ECO:0000313" key="4">
    <source>
        <dbReference type="Proteomes" id="UP000663889"/>
    </source>
</evidence>
<proteinExistence type="predicted"/>
<evidence type="ECO:0000313" key="3">
    <source>
        <dbReference type="EMBL" id="CAF1101715.1"/>
    </source>
</evidence>
<accession>A0A814P7Z5</accession>
<evidence type="ECO:0000256" key="2">
    <source>
        <dbReference type="SAM" id="SignalP"/>
    </source>
</evidence>
<keyword evidence="1" id="KW-0472">Membrane</keyword>
<organism evidence="3 4">
    <name type="scientific">Rotaria sordida</name>
    <dbReference type="NCBI Taxonomy" id="392033"/>
    <lineage>
        <taxon>Eukaryota</taxon>
        <taxon>Metazoa</taxon>
        <taxon>Spiralia</taxon>
        <taxon>Gnathifera</taxon>
        <taxon>Rotifera</taxon>
        <taxon>Eurotatoria</taxon>
        <taxon>Bdelloidea</taxon>
        <taxon>Philodinida</taxon>
        <taxon>Philodinidae</taxon>
        <taxon>Rotaria</taxon>
    </lineage>
</organism>
<dbReference type="AlphaFoldDB" id="A0A814P7Z5"/>
<keyword evidence="1" id="KW-0812">Transmembrane</keyword>
<feature type="chain" id="PRO_5032376792" evidence="2">
    <location>
        <begin position="22"/>
        <end position="216"/>
    </location>
</feature>
<protein>
    <submittedName>
        <fullName evidence="3">Uncharacterized protein</fullName>
    </submittedName>
</protein>
<dbReference type="Proteomes" id="UP000663889">
    <property type="component" value="Unassembled WGS sequence"/>
</dbReference>
<keyword evidence="1" id="KW-1133">Transmembrane helix</keyword>
<comment type="caution">
    <text evidence="3">The sequence shown here is derived from an EMBL/GenBank/DDBJ whole genome shotgun (WGS) entry which is preliminary data.</text>
</comment>